<organism evidence="1 2">
    <name type="scientific">Candidatus Ordinivivax streblomastigis</name>
    <dbReference type="NCBI Taxonomy" id="2540710"/>
    <lineage>
        <taxon>Bacteria</taxon>
        <taxon>Pseudomonadati</taxon>
        <taxon>Bacteroidota</taxon>
        <taxon>Bacteroidia</taxon>
        <taxon>Bacteroidales</taxon>
        <taxon>Candidatus Ordinivivax</taxon>
    </lineage>
</organism>
<proteinExistence type="predicted"/>
<sequence length="169" mass="19361">MKIKDLTGQRFNLLVVLEKTDKRIGGSIVWKCICDCGNTTEVTSGNLHSGHTNSCGCHKKQTSSKVCLQLFTKHENAKVGKISKAYNTWLHMLQRCNNPNNHAYKNYGGRGITVCERWRKFENFLEDMGERPADKSIDRIDVNGNYEPTNCRWATMKEQQNNKRNINHG</sequence>
<gene>
    <name evidence="1" type="ORF">EZS26_000724</name>
</gene>
<name>A0A5M8P3Z6_9BACT</name>
<evidence type="ECO:0000313" key="2">
    <source>
        <dbReference type="Proteomes" id="UP000324575"/>
    </source>
</evidence>
<dbReference type="Proteomes" id="UP000324575">
    <property type="component" value="Unassembled WGS sequence"/>
</dbReference>
<protein>
    <recommendedName>
        <fullName evidence="3">AP2 domain-containing protein</fullName>
    </recommendedName>
</protein>
<comment type="caution">
    <text evidence="1">The sequence shown here is derived from an EMBL/GenBank/DDBJ whole genome shotgun (WGS) entry which is preliminary data.</text>
</comment>
<accession>A0A5M8P3Z6</accession>
<evidence type="ECO:0008006" key="3">
    <source>
        <dbReference type="Google" id="ProtNLM"/>
    </source>
</evidence>
<reference evidence="1 2" key="1">
    <citation type="submission" date="2019-03" db="EMBL/GenBank/DDBJ databases">
        <title>Single cell metagenomics reveals metabolic interactions within the superorganism composed of flagellate Streblomastix strix and complex community of Bacteroidetes bacteria on its surface.</title>
        <authorList>
            <person name="Treitli S.C."/>
            <person name="Kolisko M."/>
            <person name="Husnik F."/>
            <person name="Keeling P."/>
            <person name="Hampl V."/>
        </authorList>
    </citation>
    <scope>NUCLEOTIDE SEQUENCE [LARGE SCALE GENOMIC DNA]</scope>
    <source>
        <strain evidence="1">St1</strain>
    </source>
</reference>
<dbReference type="EMBL" id="SNRX01000003">
    <property type="protein sequence ID" value="KAA6303121.1"/>
    <property type="molecule type" value="Genomic_DNA"/>
</dbReference>
<dbReference type="AlphaFoldDB" id="A0A5M8P3Z6"/>
<evidence type="ECO:0000313" key="1">
    <source>
        <dbReference type="EMBL" id="KAA6303121.1"/>
    </source>
</evidence>